<dbReference type="Gene3D" id="3.40.50.720">
    <property type="entry name" value="NAD(P)-binding Rossmann-like Domain"/>
    <property type="match status" value="1"/>
</dbReference>
<dbReference type="EMBL" id="JAAGOA010000001">
    <property type="protein sequence ID" value="NED98896.1"/>
    <property type="molecule type" value="Genomic_DNA"/>
</dbReference>
<evidence type="ECO:0000313" key="6">
    <source>
        <dbReference type="Proteomes" id="UP000475214"/>
    </source>
</evidence>
<dbReference type="SUPFAM" id="SSF55347">
    <property type="entry name" value="Glyceraldehyde-3-phosphate dehydrogenase-like, C-terminal domain"/>
    <property type="match status" value="1"/>
</dbReference>
<dbReference type="PANTHER" id="PTHR43377:SF2">
    <property type="entry name" value="BINDING ROSSMANN FOLD OXIDOREDUCTASE, PUTATIVE (AFU_ORTHOLOGUE AFUA_4G00560)-RELATED"/>
    <property type="match status" value="1"/>
</dbReference>
<dbReference type="Gene3D" id="3.30.360.10">
    <property type="entry name" value="Dihydrodipicolinate Reductase, domain 2"/>
    <property type="match status" value="1"/>
</dbReference>
<comment type="similarity">
    <text evidence="1">Belongs to the Gfo/Idh/MocA family.</text>
</comment>
<gene>
    <name evidence="5" type="ORF">G1H10_01780</name>
</gene>
<evidence type="ECO:0000313" key="5">
    <source>
        <dbReference type="EMBL" id="NED98896.1"/>
    </source>
</evidence>
<protein>
    <submittedName>
        <fullName evidence="5">Gfo/Idh/MocA family oxidoreductase</fullName>
    </submittedName>
</protein>
<reference evidence="5 6" key="1">
    <citation type="submission" date="2020-02" db="EMBL/GenBank/DDBJ databases">
        <authorList>
            <person name="Li X.-J."/>
            <person name="Han X.-M."/>
        </authorList>
    </citation>
    <scope>NUCLEOTIDE SEQUENCE [LARGE SCALE GENOMIC DNA]</scope>
    <source>
        <strain evidence="5 6">CCTCC AB 2017055</strain>
    </source>
</reference>
<feature type="region of interest" description="Disordered" evidence="2">
    <location>
        <begin position="366"/>
        <end position="403"/>
    </location>
</feature>
<evidence type="ECO:0000259" key="3">
    <source>
        <dbReference type="Pfam" id="PF01408"/>
    </source>
</evidence>
<evidence type="ECO:0000259" key="4">
    <source>
        <dbReference type="Pfam" id="PF02894"/>
    </source>
</evidence>
<proteinExistence type="inferred from homology"/>
<feature type="domain" description="Gfo/Idh/MocA-like oxidoreductase N-terminal" evidence="3">
    <location>
        <begin position="5"/>
        <end position="133"/>
    </location>
</feature>
<dbReference type="Pfam" id="PF01408">
    <property type="entry name" value="GFO_IDH_MocA"/>
    <property type="match status" value="1"/>
</dbReference>
<organism evidence="5 6">
    <name type="scientific">Phytoactinopolyspora halotolerans</name>
    <dbReference type="NCBI Taxonomy" id="1981512"/>
    <lineage>
        <taxon>Bacteria</taxon>
        <taxon>Bacillati</taxon>
        <taxon>Actinomycetota</taxon>
        <taxon>Actinomycetes</taxon>
        <taxon>Jiangellales</taxon>
        <taxon>Jiangellaceae</taxon>
        <taxon>Phytoactinopolyspora</taxon>
    </lineage>
</organism>
<evidence type="ECO:0000256" key="1">
    <source>
        <dbReference type="ARBA" id="ARBA00010928"/>
    </source>
</evidence>
<dbReference type="RefSeq" id="WP_163731736.1">
    <property type="nucleotide sequence ID" value="NZ_JAAGOA010000001.1"/>
</dbReference>
<dbReference type="SUPFAM" id="SSF51735">
    <property type="entry name" value="NAD(P)-binding Rossmann-fold domains"/>
    <property type="match status" value="1"/>
</dbReference>
<dbReference type="Proteomes" id="UP000475214">
    <property type="component" value="Unassembled WGS sequence"/>
</dbReference>
<dbReference type="InterPro" id="IPR000683">
    <property type="entry name" value="Gfo/Idh/MocA-like_OxRdtase_N"/>
</dbReference>
<accession>A0A6L9S1L2</accession>
<comment type="caution">
    <text evidence="5">The sequence shown here is derived from an EMBL/GenBank/DDBJ whole genome shotgun (WGS) entry which is preliminary data.</text>
</comment>
<dbReference type="InterPro" id="IPR051450">
    <property type="entry name" value="Gfo/Idh/MocA_Oxidoreductases"/>
</dbReference>
<dbReference type="PANTHER" id="PTHR43377">
    <property type="entry name" value="BILIVERDIN REDUCTASE A"/>
    <property type="match status" value="1"/>
</dbReference>
<dbReference type="AlphaFoldDB" id="A0A6L9S1L2"/>
<dbReference type="GO" id="GO:0000166">
    <property type="term" value="F:nucleotide binding"/>
    <property type="evidence" value="ECO:0007669"/>
    <property type="project" value="InterPro"/>
</dbReference>
<dbReference type="InterPro" id="IPR004104">
    <property type="entry name" value="Gfo/Idh/MocA-like_OxRdtase_C"/>
</dbReference>
<evidence type="ECO:0000256" key="2">
    <source>
        <dbReference type="SAM" id="MobiDB-lite"/>
    </source>
</evidence>
<keyword evidence="6" id="KW-1185">Reference proteome</keyword>
<name>A0A6L9S1L2_9ACTN</name>
<sequence>MAKTRYVVVGLGSRSRMYTRALLADHRDDGELVGLCDVNQTRMDFQNKWFADEFHAGPVPTYDAADFHRMLDEQRADAVIVTSVDRTHDHYIVEAMRTGRDVITEKPLTTDEQKCQRILDAQAETGRELTVTFNYRYAPRNSKVREIIASGAIGDVVSVHFEWLLDTRHGADYFRRWHRDKRNSGGLMIHKSSHHFDLVNWWLGAVPQTVFGFGGLHFYGWDNAQARGETVRSYRSHGSADLATDPWAIDLAGSAELKGLYLDAEHEDGYLRDRNVFTDGISIEDDMAVLARYDTGATLSYHLTAYSPWEGYRVGFNGTKGRLELDVVERSYVSGDVIDPNAAGADQPGNEPIDRTRMTLRPHWQPPQPVEISEEGGGGHGGGDRRLLADVFSPRPEPDPLARAARHTDGAYAMLTGAAANRSFATGLPVAISDLVTFP</sequence>
<dbReference type="InterPro" id="IPR036291">
    <property type="entry name" value="NAD(P)-bd_dom_sf"/>
</dbReference>
<dbReference type="Pfam" id="PF02894">
    <property type="entry name" value="GFO_IDH_MocA_C"/>
    <property type="match status" value="1"/>
</dbReference>
<feature type="domain" description="Gfo/Idh/MocA-like oxidoreductase C-terminal" evidence="4">
    <location>
        <begin position="145"/>
        <end position="431"/>
    </location>
</feature>